<comment type="pathway">
    <text evidence="1 8">Amino-acid biosynthesis; L-tryptophan biosynthesis; L-tryptophan from chorismate: step 5/5.</text>
</comment>
<dbReference type="SUPFAM" id="SSF51366">
    <property type="entry name" value="Ribulose-phoshate binding barrel"/>
    <property type="match status" value="1"/>
</dbReference>
<comment type="catalytic activity">
    <reaction evidence="7 8">
        <text>(1S,2R)-1-C-(indol-3-yl)glycerol 3-phosphate + L-serine = D-glyceraldehyde 3-phosphate + L-tryptophan + H2O</text>
        <dbReference type="Rhea" id="RHEA:10532"/>
        <dbReference type="ChEBI" id="CHEBI:15377"/>
        <dbReference type="ChEBI" id="CHEBI:33384"/>
        <dbReference type="ChEBI" id="CHEBI:57912"/>
        <dbReference type="ChEBI" id="CHEBI:58866"/>
        <dbReference type="ChEBI" id="CHEBI:59776"/>
        <dbReference type="EC" id="4.2.1.20"/>
    </reaction>
</comment>
<evidence type="ECO:0000256" key="3">
    <source>
        <dbReference type="ARBA" id="ARBA00022605"/>
    </source>
</evidence>
<evidence type="ECO:0000256" key="5">
    <source>
        <dbReference type="ARBA" id="ARBA00023141"/>
    </source>
</evidence>
<dbReference type="RefSeq" id="WP_379934707.1">
    <property type="nucleotide sequence ID" value="NZ_JBHTHY010000007.1"/>
</dbReference>
<feature type="active site" description="Proton acceptor" evidence="8">
    <location>
        <position position="46"/>
    </location>
</feature>
<sequence length="255" mass="27986">MTNRINTKLQEDKKLLSIYFTAGYPALNNTVQIIQDLEKNGVDMIEIGLPFSDPLADGPTIQESSTAALHNGMTTEVLFDQLKDIRKTVSIPLIVMGYFNPMLQYGVAAFCKRCHEIGIDGIIMPDLPLDVYQTEYEAIFKKYGLINVFLITPQTSNERIQQIDAASDGFIYMVSSASVTGSKSGFGTAQSDYFGRIAAMKLKNPQIVGFGIKDSETFQQATASAKGAIIGSAFIKHLTQHGVEAIPSFIKTIRL</sequence>
<keyword evidence="6 8" id="KW-0456">Lyase</keyword>
<dbReference type="PANTHER" id="PTHR43406:SF1">
    <property type="entry name" value="TRYPTOPHAN SYNTHASE ALPHA CHAIN, CHLOROPLASTIC"/>
    <property type="match status" value="1"/>
</dbReference>
<evidence type="ECO:0000256" key="7">
    <source>
        <dbReference type="ARBA" id="ARBA00049047"/>
    </source>
</evidence>
<dbReference type="InterPro" id="IPR013785">
    <property type="entry name" value="Aldolase_TIM"/>
</dbReference>
<dbReference type="InterPro" id="IPR002028">
    <property type="entry name" value="Trp_synthase_suA"/>
</dbReference>
<dbReference type="InterPro" id="IPR018204">
    <property type="entry name" value="Trp_synthase_alpha_AS"/>
</dbReference>
<dbReference type="HAMAP" id="MF_00131">
    <property type="entry name" value="Trp_synth_alpha"/>
    <property type="match status" value="1"/>
</dbReference>
<name>A0ABW3B4X6_9FLAO</name>
<accession>A0ABW3B4X6</accession>
<dbReference type="EC" id="4.2.1.20" evidence="8"/>
<dbReference type="NCBIfam" id="TIGR00262">
    <property type="entry name" value="trpA"/>
    <property type="match status" value="1"/>
</dbReference>
<dbReference type="GO" id="GO:0004834">
    <property type="term" value="F:tryptophan synthase activity"/>
    <property type="evidence" value="ECO:0007669"/>
    <property type="project" value="UniProtKB-EC"/>
</dbReference>
<comment type="subunit">
    <text evidence="2 8">Tetramer of two alpha and two beta chains.</text>
</comment>
<evidence type="ECO:0000256" key="4">
    <source>
        <dbReference type="ARBA" id="ARBA00022822"/>
    </source>
</evidence>
<evidence type="ECO:0000256" key="9">
    <source>
        <dbReference type="RuleBase" id="RU003662"/>
    </source>
</evidence>
<dbReference type="CDD" id="cd04724">
    <property type="entry name" value="Tryptophan_synthase_alpha"/>
    <property type="match status" value="1"/>
</dbReference>
<evidence type="ECO:0000256" key="6">
    <source>
        <dbReference type="ARBA" id="ARBA00023239"/>
    </source>
</evidence>
<organism evidence="10 11">
    <name type="scientific">Maribacter chungangensis</name>
    <dbReference type="NCBI Taxonomy" id="1069117"/>
    <lineage>
        <taxon>Bacteria</taxon>
        <taxon>Pseudomonadati</taxon>
        <taxon>Bacteroidota</taxon>
        <taxon>Flavobacteriia</taxon>
        <taxon>Flavobacteriales</taxon>
        <taxon>Flavobacteriaceae</taxon>
        <taxon>Maribacter</taxon>
    </lineage>
</organism>
<dbReference type="Proteomes" id="UP001597012">
    <property type="component" value="Unassembled WGS sequence"/>
</dbReference>
<evidence type="ECO:0000313" key="10">
    <source>
        <dbReference type="EMBL" id="MFD0798117.1"/>
    </source>
</evidence>
<evidence type="ECO:0000256" key="8">
    <source>
        <dbReference type="HAMAP-Rule" id="MF_00131"/>
    </source>
</evidence>
<dbReference type="EMBL" id="JBHTHY010000007">
    <property type="protein sequence ID" value="MFD0798117.1"/>
    <property type="molecule type" value="Genomic_DNA"/>
</dbReference>
<gene>
    <name evidence="8 10" type="primary">trpA</name>
    <name evidence="10" type="ORF">ACFQZJ_11650</name>
</gene>
<keyword evidence="3 8" id="KW-0028">Amino-acid biosynthesis</keyword>
<protein>
    <recommendedName>
        <fullName evidence="8">Tryptophan synthase alpha chain</fullName>
        <ecNumber evidence="8">4.2.1.20</ecNumber>
    </recommendedName>
</protein>
<dbReference type="PROSITE" id="PS00167">
    <property type="entry name" value="TRP_SYNTHASE_ALPHA"/>
    <property type="match status" value="1"/>
</dbReference>
<proteinExistence type="inferred from homology"/>
<feature type="active site" description="Proton acceptor" evidence="8">
    <location>
        <position position="57"/>
    </location>
</feature>
<dbReference type="InterPro" id="IPR011060">
    <property type="entry name" value="RibuloseP-bd_barrel"/>
</dbReference>
<reference evidence="11" key="1">
    <citation type="journal article" date="2019" name="Int. J. Syst. Evol. Microbiol.">
        <title>The Global Catalogue of Microorganisms (GCM) 10K type strain sequencing project: providing services to taxonomists for standard genome sequencing and annotation.</title>
        <authorList>
            <consortium name="The Broad Institute Genomics Platform"/>
            <consortium name="The Broad Institute Genome Sequencing Center for Infectious Disease"/>
            <person name="Wu L."/>
            <person name="Ma J."/>
        </authorList>
    </citation>
    <scope>NUCLEOTIDE SEQUENCE [LARGE SCALE GENOMIC DNA]</scope>
    <source>
        <strain evidence="11">CCUG 61948</strain>
    </source>
</reference>
<dbReference type="PANTHER" id="PTHR43406">
    <property type="entry name" value="TRYPTOPHAN SYNTHASE, ALPHA CHAIN"/>
    <property type="match status" value="1"/>
</dbReference>
<keyword evidence="4 8" id="KW-0822">Tryptophan biosynthesis</keyword>
<keyword evidence="5 8" id="KW-0057">Aromatic amino acid biosynthesis</keyword>
<dbReference type="Gene3D" id="3.20.20.70">
    <property type="entry name" value="Aldolase class I"/>
    <property type="match status" value="1"/>
</dbReference>
<comment type="caution">
    <text evidence="10">The sequence shown here is derived from an EMBL/GenBank/DDBJ whole genome shotgun (WGS) entry which is preliminary data.</text>
</comment>
<evidence type="ECO:0000256" key="1">
    <source>
        <dbReference type="ARBA" id="ARBA00004733"/>
    </source>
</evidence>
<comment type="function">
    <text evidence="8">The alpha subunit is responsible for the aldol cleavage of indoleglycerol phosphate to indole and glyceraldehyde 3-phosphate.</text>
</comment>
<comment type="similarity">
    <text evidence="8 9">Belongs to the TrpA family.</text>
</comment>
<keyword evidence="11" id="KW-1185">Reference proteome</keyword>
<evidence type="ECO:0000256" key="2">
    <source>
        <dbReference type="ARBA" id="ARBA00011270"/>
    </source>
</evidence>
<dbReference type="Pfam" id="PF00290">
    <property type="entry name" value="Trp_syntA"/>
    <property type="match status" value="1"/>
</dbReference>
<evidence type="ECO:0000313" key="11">
    <source>
        <dbReference type="Proteomes" id="UP001597012"/>
    </source>
</evidence>